<dbReference type="RefSeq" id="WP_284989403.1">
    <property type="nucleotide sequence ID" value="NZ_JAUSRG010000019.1"/>
</dbReference>
<proteinExistence type="predicted"/>
<reference evidence="5 7" key="1">
    <citation type="submission" date="2023-07" db="EMBL/GenBank/DDBJ databases">
        <title>Sorghum-associated microbial communities from plants grown in Nebraska, USA.</title>
        <authorList>
            <person name="Schachtman D."/>
        </authorList>
    </citation>
    <scope>NUCLEOTIDE SEQUENCE</scope>
    <source>
        <strain evidence="5">DS1006</strain>
        <strain evidence="6 7">DS1016</strain>
    </source>
</reference>
<evidence type="ECO:0000313" key="7">
    <source>
        <dbReference type="Proteomes" id="UP001230951"/>
    </source>
</evidence>
<dbReference type="EMBL" id="JAUSRG010000019">
    <property type="protein sequence ID" value="MDP9907252.1"/>
    <property type="molecule type" value="Genomic_DNA"/>
</dbReference>
<gene>
    <name evidence="5" type="ORF">J2S90_004243</name>
    <name evidence="6" type="ORF">J2S93_004178</name>
</gene>
<dbReference type="SUPFAM" id="SSF53822">
    <property type="entry name" value="Periplasmic binding protein-like I"/>
    <property type="match status" value="1"/>
</dbReference>
<dbReference type="InterPro" id="IPR028082">
    <property type="entry name" value="Peripla_BP_I"/>
</dbReference>
<dbReference type="GO" id="GO:0003677">
    <property type="term" value="F:DNA binding"/>
    <property type="evidence" value="ECO:0007669"/>
    <property type="project" value="UniProtKB-KW"/>
</dbReference>
<evidence type="ECO:0000256" key="2">
    <source>
        <dbReference type="ARBA" id="ARBA00023125"/>
    </source>
</evidence>
<evidence type="ECO:0000256" key="3">
    <source>
        <dbReference type="ARBA" id="ARBA00023163"/>
    </source>
</evidence>
<dbReference type="Gene3D" id="3.40.50.2300">
    <property type="match status" value="1"/>
</dbReference>
<dbReference type="Proteomes" id="UP001242995">
    <property type="component" value="Unassembled WGS sequence"/>
</dbReference>
<feature type="domain" description="Transcriptional regulator LacI/GalR-like sensor" evidence="4">
    <location>
        <begin position="2"/>
        <end position="60"/>
    </location>
</feature>
<name>A0AAW8DFM3_9MICC</name>
<evidence type="ECO:0000259" key="4">
    <source>
        <dbReference type="Pfam" id="PF13377"/>
    </source>
</evidence>
<dbReference type="EMBL" id="JAUSTF010000015">
    <property type="protein sequence ID" value="MDQ0182722.1"/>
    <property type="molecule type" value="Genomic_DNA"/>
</dbReference>
<evidence type="ECO:0000313" key="6">
    <source>
        <dbReference type="EMBL" id="MDQ0182722.1"/>
    </source>
</evidence>
<keyword evidence="2 5" id="KW-0238">DNA-binding</keyword>
<comment type="caution">
    <text evidence="5">The sequence shown here is derived from an EMBL/GenBank/DDBJ whole genome shotgun (WGS) entry which is preliminary data.</text>
</comment>
<evidence type="ECO:0000313" key="5">
    <source>
        <dbReference type="EMBL" id="MDP9907252.1"/>
    </source>
</evidence>
<keyword evidence="3" id="KW-0804">Transcription</keyword>
<organism evidence="5 8">
    <name type="scientific">Arthrobacter bambusae</name>
    <dbReference type="NCBI Taxonomy" id="1338426"/>
    <lineage>
        <taxon>Bacteria</taxon>
        <taxon>Bacillati</taxon>
        <taxon>Actinomycetota</taxon>
        <taxon>Actinomycetes</taxon>
        <taxon>Micrococcales</taxon>
        <taxon>Micrococcaceae</taxon>
        <taxon>Arthrobacter</taxon>
    </lineage>
</organism>
<dbReference type="InterPro" id="IPR046335">
    <property type="entry name" value="LacI/GalR-like_sensor"/>
</dbReference>
<keyword evidence="7" id="KW-1185">Reference proteome</keyword>
<protein>
    <submittedName>
        <fullName evidence="5">DNA-binding LacI/PurR family transcriptional regulator</fullName>
    </submittedName>
</protein>
<dbReference type="Proteomes" id="UP001230951">
    <property type="component" value="Unassembled WGS sequence"/>
</dbReference>
<dbReference type="Pfam" id="PF13377">
    <property type="entry name" value="Peripla_BP_3"/>
    <property type="match status" value="1"/>
</dbReference>
<evidence type="ECO:0000256" key="1">
    <source>
        <dbReference type="ARBA" id="ARBA00023015"/>
    </source>
</evidence>
<accession>A0AAW8DFM3</accession>
<keyword evidence="1" id="KW-0805">Transcription regulation</keyword>
<sequence length="67" mass="7228">MVGFDDFALADMMDQGITVIAQNPDRIGKLAAERLLARIDGDQSQPSTWVVPSELIVRGSGELLPSD</sequence>
<dbReference type="AlphaFoldDB" id="A0AAW8DFM3"/>
<evidence type="ECO:0000313" key="8">
    <source>
        <dbReference type="Proteomes" id="UP001242995"/>
    </source>
</evidence>